<feature type="transmembrane region" description="Helical" evidence="2">
    <location>
        <begin position="75"/>
        <end position="95"/>
    </location>
</feature>
<gene>
    <name evidence="3" type="ordered locus">Hqrw_3063</name>
</gene>
<evidence type="ECO:0000256" key="1">
    <source>
        <dbReference type="SAM" id="MobiDB-lite"/>
    </source>
</evidence>
<feature type="compositionally biased region" description="Basic and acidic residues" evidence="1">
    <location>
        <begin position="187"/>
        <end position="212"/>
    </location>
</feature>
<evidence type="ECO:0000256" key="2">
    <source>
        <dbReference type="SAM" id="Phobius"/>
    </source>
</evidence>
<keyword evidence="2" id="KW-0472">Membrane</keyword>
<keyword evidence="2" id="KW-1133">Transmembrane helix</keyword>
<dbReference type="KEGG" id="hwc:Hqrw_3063"/>
<evidence type="ECO:0000313" key="3">
    <source>
        <dbReference type="EMBL" id="CCC40852.1"/>
    </source>
</evidence>
<accession>G0LLP6</accession>
<feature type="transmembrane region" description="Helical" evidence="2">
    <location>
        <begin position="21"/>
        <end position="41"/>
    </location>
</feature>
<evidence type="ECO:0000313" key="4">
    <source>
        <dbReference type="Proteomes" id="UP000007954"/>
    </source>
</evidence>
<dbReference type="Proteomes" id="UP000007954">
    <property type="component" value="Chromosome"/>
</dbReference>
<organism evidence="3 4">
    <name type="scientific">Haloquadratum walsbyi (strain DSM 16854 / JCM 12705 / C23)</name>
    <dbReference type="NCBI Taxonomy" id="768065"/>
    <lineage>
        <taxon>Archaea</taxon>
        <taxon>Methanobacteriati</taxon>
        <taxon>Methanobacteriota</taxon>
        <taxon>Stenosarchaea group</taxon>
        <taxon>Halobacteria</taxon>
        <taxon>Halobacteriales</taxon>
        <taxon>Haloferacaceae</taxon>
        <taxon>Haloquadratum</taxon>
    </lineage>
</organism>
<protein>
    <submittedName>
        <fullName evidence="3">Uncharacterized protein</fullName>
    </submittedName>
</protein>
<feature type="transmembrane region" description="Helical" evidence="2">
    <location>
        <begin position="47"/>
        <end position="63"/>
    </location>
</feature>
<name>G0LLP6_HALWC</name>
<proteinExistence type="predicted"/>
<keyword evidence="2" id="KW-0812">Transmembrane</keyword>
<dbReference type="AlphaFoldDB" id="G0LLP6"/>
<sequence>MRFLHSSSFVSPMLEMNGDDRVHVLLRTGAFAAILTTGIWVFTDRSLISAAIPFVLIVVWRVIETLLDPYDIPSGTDGIAIGLFLTAISGSWLIVGANRPWLPVIAVVCGMWFTADGYKTYRDGPPGHSTHSYLENTESGIEAIQRVQQVGQIMRSLREHPQTPAEVAADVGISEKEAALALESLTERDMVEQVEHGKKDSIHSEIGRDNESNGRMSASSVAPTETKTHADTSGSVDANVNKTPSYEVKTQQSEANGSQNQQILYRASDGSFSGRNRVMQGLQWIPKRLFRPFR</sequence>
<feature type="compositionally biased region" description="Polar residues" evidence="1">
    <location>
        <begin position="213"/>
        <end position="241"/>
    </location>
</feature>
<dbReference type="EMBL" id="FR746099">
    <property type="protein sequence ID" value="CCC40852.1"/>
    <property type="molecule type" value="Genomic_DNA"/>
</dbReference>
<feature type="region of interest" description="Disordered" evidence="1">
    <location>
        <begin position="187"/>
        <end position="241"/>
    </location>
</feature>
<reference evidence="3 4" key="1">
    <citation type="journal article" date="2011" name="PLoS ONE">
        <title>Haloquadratum walsbyi: limited diversity in a global pond.</title>
        <authorList>
            <person name="Dyall-Smith M."/>
            <person name="Pfeiffer F."/>
            <person name="Klee K."/>
            <person name="Palm P."/>
            <person name="Gross K."/>
            <person name="Schuster S.C."/>
            <person name="Rampp M."/>
            <person name="Oesterhelt D."/>
        </authorList>
    </citation>
    <scope>NUCLEOTIDE SEQUENCE [LARGE SCALE GENOMIC DNA]</scope>
    <source>
        <strain evidence="4">DSM 16854 / JCM 12705 / C23</strain>
    </source>
</reference>
<dbReference type="OrthoDB" id="200204at2157"/>
<dbReference type="HOGENOM" id="CLU_1105195_0_0_2"/>